<sequence>MPGSEIVPVKILAENFYKLQLELRAQSLPNYLRPFSGKGNHKFSDWIRDLEHVGLLCQADYERLRNFCLMSVTGPASNYVIRYIKSNPTCSWRHLKSALKIHFSDLSDIQFAKKKLLSLKQNFGESVQTYGDRILSTAEDAYTGDELVHPIIQGILKDVFMDGLREHFIIRKLIRDQPLTLEESQVGSSGATNGSYL</sequence>
<dbReference type="OrthoDB" id="6097363at2759"/>
<dbReference type="PANTHER" id="PTHR33223:SF6">
    <property type="entry name" value="CCHC-TYPE DOMAIN-CONTAINING PROTEIN"/>
    <property type="match status" value="1"/>
</dbReference>
<reference evidence="2 3" key="1">
    <citation type="journal article" date="2013" name="Nature">
        <title>Insights into bilaterian evolution from three spiralian genomes.</title>
        <authorList>
            <person name="Simakov O."/>
            <person name="Marletaz F."/>
            <person name="Cho S.J."/>
            <person name="Edsinger-Gonzales E."/>
            <person name="Havlak P."/>
            <person name="Hellsten U."/>
            <person name="Kuo D.H."/>
            <person name="Larsson T."/>
            <person name="Lv J."/>
            <person name="Arendt D."/>
            <person name="Savage R."/>
            <person name="Osoegawa K."/>
            <person name="de Jong P."/>
            <person name="Grimwood J."/>
            <person name="Chapman J.A."/>
            <person name="Shapiro H."/>
            <person name="Aerts A."/>
            <person name="Otillar R.P."/>
            <person name="Terry A.Y."/>
            <person name="Boore J.L."/>
            <person name="Grigoriev I.V."/>
            <person name="Lindberg D.R."/>
            <person name="Seaver E.C."/>
            <person name="Weisblat D.A."/>
            <person name="Putnam N.H."/>
            <person name="Rokhsar D.S."/>
        </authorList>
    </citation>
    <scope>NUCLEOTIDE SEQUENCE [LARGE SCALE GENOMIC DNA]</scope>
</reference>
<protein>
    <recommendedName>
        <fullName evidence="1">Retrotransposon gag domain-containing protein</fullName>
    </recommendedName>
</protein>
<dbReference type="KEGG" id="lgi:LOTGIDRAFT_164095"/>
<dbReference type="AlphaFoldDB" id="V4A681"/>
<keyword evidence="3" id="KW-1185">Reference proteome</keyword>
<dbReference type="GeneID" id="20239630"/>
<dbReference type="CTD" id="20239630"/>
<dbReference type="Pfam" id="PF03732">
    <property type="entry name" value="Retrotrans_gag"/>
    <property type="match status" value="1"/>
</dbReference>
<evidence type="ECO:0000313" key="3">
    <source>
        <dbReference type="Proteomes" id="UP000030746"/>
    </source>
</evidence>
<accession>V4A681</accession>
<dbReference type="Proteomes" id="UP000030746">
    <property type="component" value="Unassembled WGS sequence"/>
</dbReference>
<dbReference type="HOGENOM" id="CLU_1385611_0_0_1"/>
<evidence type="ECO:0000313" key="2">
    <source>
        <dbReference type="EMBL" id="ESO90510.1"/>
    </source>
</evidence>
<organism evidence="2 3">
    <name type="scientific">Lottia gigantea</name>
    <name type="common">Giant owl limpet</name>
    <dbReference type="NCBI Taxonomy" id="225164"/>
    <lineage>
        <taxon>Eukaryota</taxon>
        <taxon>Metazoa</taxon>
        <taxon>Spiralia</taxon>
        <taxon>Lophotrochozoa</taxon>
        <taxon>Mollusca</taxon>
        <taxon>Gastropoda</taxon>
        <taxon>Patellogastropoda</taxon>
        <taxon>Lottioidea</taxon>
        <taxon>Lottiidae</taxon>
        <taxon>Lottia</taxon>
    </lineage>
</organism>
<dbReference type="InterPro" id="IPR005162">
    <property type="entry name" value="Retrotrans_gag_dom"/>
</dbReference>
<gene>
    <name evidence="2" type="ORF">LOTGIDRAFT_164095</name>
</gene>
<dbReference type="RefSeq" id="XP_009058831.1">
    <property type="nucleotide sequence ID" value="XM_009060583.1"/>
</dbReference>
<proteinExistence type="predicted"/>
<feature type="domain" description="Retrotransposon gag" evidence="1">
    <location>
        <begin position="69"/>
        <end position="163"/>
    </location>
</feature>
<dbReference type="EMBL" id="KB202408">
    <property type="protein sequence ID" value="ESO90510.1"/>
    <property type="molecule type" value="Genomic_DNA"/>
</dbReference>
<name>V4A681_LOTGI</name>
<evidence type="ECO:0000259" key="1">
    <source>
        <dbReference type="Pfam" id="PF03732"/>
    </source>
</evidence>
<dbReference type="PANTHER" id="PTHR33223">
    <property type="entry name" value="CCHC-TYPE DOMAIN-CONTAINING PROTEIN"/>
    <property type="match status" value="1"/>
</dbReference>